<keyword evidence="2" id="KW-1185">Reference proteome</keyword>
<organism evidence="1 2">
    <name type="scientific">Marivita hallyeonensis</name>
    <dbReference type="NCBI Taxonomy" id="996342"/>
    <lineage>
        <taxon>Bacteria</taxon>
        <taxon>Pseudomonadati</taxon>
        <taxon>Pseudomonadota</taxon>
        <taxon>Alphaproteobacteria</taxon>
        <taxon>Rhodobacterales</taxon>
        <taxon>Roseobacteraceae</taxon>
        <taxon>Marivita</taxon>
    </lineage>
</organism>
<dbReference type="STRING" id="996342.SAMN05443551_0351"/>
<evidence type="ECO:0000313" key="1">
    <source>
        <dbReference type="EMBL" id="SHG70798.1"/>
    </source>
</evidence>
<accession>A0A1M5M0M3</accession>
<evidence type="ECO:0000313" key="2">
    <source>
        <dbReference type="Proteomes" id="UP000184221"/>
    </source>
</evidence>
<proteinExistence type="predicted"/>
<reference evidence="1 2" key="1">
    <citation type="submission" date="2016-11" db="EMBL/GenBank/DDBJ databases">
        <authorList>
            <person name="Jaros S."/>
            <person name="Januszkiewicz K."/>
            <person name="Wedrychowicz H."/>
        </authorList>
    </citation>
    <scope>NUCLEOTIDE SEQUENCE [LARGE SCALE GENOMIC DNA]</scope>
    <source>
        <strain evidence="1 2">DSM 29431</strain>
    </source>
</reference>
<dbReference type="Proteomes" id="UP000184221">
    <property type="component" value="Unassembled WGS sequence"/>
</dbReference>
<dbReference type="EMBL" id="FQXC01000001">
    <property type="protein sequence ID" value="SHG70798.1"/>
    <property type="molecule type" value="Genomic_DNA"/>
</dbReference>
<sequence>MRKKLRTKFLGAAQYFLLRGQDRQGALATGKRWCALDLGHGYA</sequence>
<dbReference type="RefSeq" id="WP_281249770.1">
    <property type="nucleotide sequence ID" value="NZ_FQXC01000001.1"/>
</dbReference>
<dbReference type="AlphaFoldDB" id="A0A1M5M0M3"/>
<name>A0A1M5M0M3_9RHOB</name>
<protein>
    <submittedName>
        <fullName evidence="1">Uncharacterized protein</fullName>
    </submittedName>
</protein>
<gene>
    <name evidence="1" type="ORF">SAMN05443551_0351</name>
</gene>